<dbReference type="AlphaFoldDB" id="A0AAQ3SWI5"/>
<evidence type="ECO:0000313" key="2">
    <source>
        <dbReference type="EMBL" id="WVZ62160.1"/>
    </source>
</evidence>
<reference evidence="2 3" key="1">
    <citation type="submission" date="2024-02" db="EMBL/GenBank/DDBJ databases">
        <title>High-quality chromosome-scale genome assembly of Pensacola bahiagrass (Paspalum notatum Flugge var. saurae).</title>
        <authorList>
            <person name="Vega J.M."/>
            <person name="Podio M."/>
            <person name="Orjuela J."/>
            <person name="Siena L.A."/>
            <person name="Pessino S.C."/>
            <person name="Combes M.C."/>
            <person name="Mariac C."/>
            <person name="Albertini E."/>
            <person name="Pupilli F."/>
            <person name="Ortiz J.P.A."/>
            <person name="Leblanc O."/>
        </authorList>
    </citation>
    <scope>NUCLEOTIDE SEQUENCE [LARGE SCALE GENOMIC DNA]</scope>
    <source>
        <strain evidence="2">R1</strain>
        <tissue evidence="2">Leaf</tissue>
    </source>
</reference>
<keyword evidence="1" id="KW-0472">Membrane</keyword>
<organism evidence="2 3">
    <name type="scientific">Paspalum notatum var. saurae</name>
    <dbReference type="NCBI Taxonomy" id="547442"/>
    <lineage>
        <taxon>Eukaryota</taxon>
        <taxon>Viridiplantae</taxon>
        <taxon>Streptophyta</taxon>
        <taxon>Embryophyta</taxon>
        <taxon>Tracheophyta</taxon>
        <taxon>Spermatophyta</taxon>
        <taxon>Magnoliopsida</taxon>
        <taxon>Liliopsida</taxon>
        <taxon>Poales</taxon>
        <taxon>Poaceae</taxon>
        <taxon>PACMAD clade</taxon>
        <taxon>Panicoideae</taxon>
        <taxon>Andropogonodae</taxon>
        <taxon>Paspaleae</taxon>
        <taxon>Paspalinae</taxon>
        <taxon>Paspalum</taxon>
    </lineage>
</organism>
<evidence type="ECO:0000313" key="3">
    <source>
        <dbReference type="Proteomes" id="UP001341281"/>
    </source>
</evidence>
<dbReference type="EMBL" id="CP144747">
    <property type="protein sequence ID" value="WVZ62160.1"/>
    <property type="molecule type" value="Genomic_DNA"/>
</dbReference>
<dbReference type="Proteomes" id="UP001341281">
    <property type="component" value="Chromosome 03"/>
</dbReference>
<sequence>MFDMSHAAFVGSALYFLIYAGILEYNLTSQSMSMVHIPPKSLNDPIVLITTGDGRLGFARVEDTKICFWLIETHPDGGAVLSHMRSIDLVTLLRIDASLIKDCFLSFAHGVGVIYVGTSRARFSIDLKSNQVREEERRAGWNFTVIPYMSFYTPDLHRYGVVPNQEYIGSSWRGKMEASSFCFATQSSTPAGVTSEVLMEP</sequence>
<keyword evidence="3" id="KW-1185">Reference proteome</keyword>
<gene>
    <name evidence="2" type="ORF">U9M48_011937</name>
</gene>
<keyword evidence="1" id="KW-1133">Transmembrane helix</keyword>
<dbReference type="PANTHER" id="PTHR33186">
    <property type="entry name" value="OS10G0136150 PROTEIN-RELATED"/>
    <property type="match status" value="1"/>
</dbReference>
<dbReference type="PANTHER" id="PTHR33186:SF15">
    <property type="entry name" value="OS06G0249850 PROTEIN"/>
    <property type="match status" value="1"/>
</dbReference>
<protein>
    <submittedName>
        <fullName evidence="2">Uncharacterized protein</fullName>
    </submittedName>
</protein>
<proteinExistence type="predicted"/>
<name>A0AAQ3SWI5_PASNO</name>
<feature type="transmembrane region" description="Helical" evidence="1">
    <location>
        <begin position="6"/>
        <end position="27"/>
    </location>
</feature>
<keyword evidence="1" id="KW-0812">Transmembrane</keyword>
<evidence type="ECO:0000256" key="1">
    <source>
        <dbReference type="SAM" id="Phobius"/>
    </source>
</evidence>
<accession>A0AAQ3SWI5</accession>